<dbReference type="PANTHER" id="PTHR19957">
    <property type="entry name" value="SYNTAXIN"/>
    <property type="match status" value="1"/>
</dbReference>
<dbReference type="AlphaFoldDB" id="A0A9P4QCP9"/>
<evidence type="ECO:0000256" key="5">
    <source>
        <dbReference type="SAM" id="MobiDB-lite"/>
    </source>
</evidence>
<feature type="region of interest" description="Disordered" evidence="5">
    <location>
        <begin position="257"/>
        <end position="303"/>
    </location>
</feature>
<dbReference type="PROSITE" id="PS50195">
    <property type="entry name" value="PX"/>
    <property type="match status" value="1"/>
</dbReference>
<dbReference type="Gene3D" id="1.20.5.110">
    <property type="match status" value="1"/>
</dbReference>
<evidence type="ECO:0000313" key="8">
    <source>
        <dbReference type="EMBL" id="KAF2722272.1"/>
    </source>
</evidence>
<feature type="region of interest" description="Disordered" evidence="5">
    <location>
        <begin position="126"/>
        <end position="146"/>
    </location>
</feature>
<dbReference type="Proteomes" id="UP000799441">
    <property type="component" value="Unassembled WGS sequence"/>
</dbReference>
<feature type="compositionally biased region" description="Low complexity" evidence="5">
    <location>
        <begin position="262"/>
        <end position="278"/>
    </location>
</feature>
<dbReference type="InterPro" id="IPR036871">
    <property type="entry name" value="PX_dom_sf"/>
</dbReference>
<dbReference type="Pfam" id="PF00787">
    <property type="entry name" value="PX"/>
    <property type="match status" value="1"/>
</dbReference>
<dbReference type="GO" id="GO:0035091">
    <property type="term" value="F:phosphatidylinositol binding"/>
    <property type="evidence" value="ECO:0007669"/>
    <property type="project" value="InterPro"/>
</dbReference>
<dbReference type="GO" id="GO:0097576">
    <property type="term" value="P:vacuole fusion"/>
    <property type="evidence" value="ECO:0007669"/>
    <property type="project" value="UniProtKB-ARBA"/>
</dbReference>
<dbReference type="InterPro" id="IPR001683">
    <property type="entry name" value="PX_dom"/>
</dbReference>
<dbReference type="SMART" id="SM00397">
    <property type="entry name" value="t_SNARE"/>
    <property type="match status" value="1"/>
</dbReference>
<keyword evidence="9" id="KW-1185">Reference proteome</keyword>
<feature type="compositionally biased region" description="Polar residues" evidence="5">
    <location>
        <begin position="1"/>
        <end position="18"/>
    </location>
</feature>
<dbReference type="GO" id="GO:0007034">
    <property type="term" value="P:vacuolar transport"/>
    <property type="evidence" value="ECO:0007669"/>
    <property type="project" value="UniProtKB-ARBA"/>
</dbReference>
<dbReference type="GO" id="GO:0012505">
    <property type="term" value="C:endomembrane system"/>
    <property type="evidence" value="ECO:0007669"/>
    <property type="project" value="TreeGrafter"/>
</dbReference>
<feature type="region of interest" description="Disordered" evidence="5">
    <location>
        <begin position="1"/>
        <end position="20"/>
    </location>
</feature>
<dbReference type="Gene3D" id="3.30.1520.10">
    <property type="entry name" value="Phox-like domain"/>
    <property type="match status" value="1"/>
</dbReference>
<dbReference type="SMART" id="SM00312">
    <property type="entry name" value="PX"/>
    <property type="match status" value="1"/>
</dbReference>
<proteinExistence type="predicted"/>
<dbReference type="OrthoDB" id="428895at2759"/>
<organism evidence="8 9">
    <name type="scientific">Polychaeton citri CBS 116435</name>
    <dbReference type="NCBI Taxonomy" id="1314669"/>
    <lineage>
        <taxon>Eukaryota</taxon>
        <taxon>Fungi</taxon>
        <taxon>Dikarya</taxon>
        <taxon>Ascomycota</taxon>
        <taxon>Pezizomycotina</taxon>
        <taxon>Dothideomycetes</taxon>
        <taxon>Dothideomycetidae</taxon>
        <taxon>Capnodiales</taxon>
        <taxon>Capnodiaceae</taxon>
        <taxon>Polychaeton</taxon>
    </lineage>
</organism>
<dbReference type="InterPro" id="IPR000727">
    <property type="entry name" value="T_SNARE_dom"/>
</dbReference>
<dbReference type="GO" id="GO:0000149">
    <property type="term" value="F:SNARE binding"/>
    <property type="evidence" value="ECO:0007669"/>
    <property type="project" value="TreeGrafter"/>
</dbReference>
<reference evidence="8" key="1">
    <citation type="journal article" date="2020" name="Stud. Mycol.">
        <title>101 Dothideomycetes genomes: a test case for predicting lifestyles and emergence of pathogens.</title>
        <authorList>
            <person name="Haridas S."/>
            <person name="Albert R."/>
            <person name="Binder M."/>
            <person name="Bloem J."/>
            <person name="Labutti K."/>
            <person name="Salamov A."/>
            <person name="Andreopoulos B."/>
            <person name="Baker S."/>
            <person name="Barry K."/>
            <person name="Bills G."/>
            <person name="Bluhm B."/>
            <person name="Cannon C."/>
            <person name="Castanera R."/>
            <person name="Culley D."/>
            <person name="Daum C."/>
            <person name="Ezra D."/>
            <person name="Gonzalez J."/>
            <person name="Henrissat B."/>
            <person name="Kuo A."/>
            <person name="Liang C."/>
            <person name="Lipzen A."/>
            <person name="Lutzoni F."/>
            <person name="Magnuson J."/>
            <person name="Mondo S."/>
            <person name="Nolan M."/>
            <person name="Ohm R."/>
            <person name="Pangilinan J."/>
            <person name="Park H.-J."/>
            <person name="Ramirez L."/>
            <person name="Alfaro M."/>
            <person name="Sun H."/>
            <person name="Tritt A."/>
            <person name="Yoshinaga Y."/>
            <person name="Zwiers L.-H."/>
            <person name="Turgeon B."/>
            <person name="Goodwin S."/>
            <person name="Spatafora J."/>
            <person name="Crous P."/>
            <person name="Grigoriev I."/>
        </authorList>
    </citation>
    <scope>NUCLEOTIDE SEQUENCE</scope>
    <source>
        <strain evidence="8">CBS 116435</strain>
    </source>
</reference>
<accession>A0A9P4QCP9</accession>
<dbReference type="GO" id="GO:0006906">
    <property type="term" value="P:vesicle fusion"/>
    <property type="evidence" value="ECO:0007669"/>
    <property type="project" value="TreeGrafter"/>
</dbReference>
<keyword evidence="3" id="KW-0175">Coiled coil</keyword>
<dbReference type="PROSITE" id="PS50192">
    <property type="entry name" value="T_SNARE"/>
    <property type="match status" value="1"/>
</dbReference>
<comment type="subcellular location">
    <subcellularLocation>
        <location evidence="1">Vacuole</location>
    </subcellularLocation>
</comment>
<name>A0A9P4QCP9_9PEZI</name>
<dbReference type="GO" id="GO:0031201">
    <property type="term" value="C:SNARE complex"/>
    <property type="evidence" value="ECO:0007669"/>
    <property type="project" value="TreeGrafter"/>
</dbReference>
<dbReference type="GO" id="GO:0048278">
    <property type="term" value="P:vesicle docking"/>
    <property type="evidence" value="ECO:0007669"/>
    <property type="project" value="TreeGrafter"/>
</dbReference>
<dbReference type="PANTHER" id="PTHR19957:SF257">
    <property type="entry name" value="VACUOLAR MORPHOGENESIS PROTEIN 7 HOMOLOG"/>
    <property type="match status" value="1"/>
</dbReference>
<evidence type="ECO:0000256" key="3">
    <source>
        <dbReference type="ARBA" id="ARBA00023054"/>
    </source>
</evidence>
<feature type="domain" description="PX" evidence="7">
    <location>
        <begin position="4"/>
        <end position="119"/>
    </location>
</feature>
<dbReference type="FunFam" id="1.20.5.110:FF:000058">
    <property type="entry name" value="VAM7p Vacuolar SNARE protein"/>
    <property type="match status" value="1"/>
</dbReference>
<evidence type="ECO:0000256" key="1">
    <source>
        <dbReference type="ARBA" id="ARBA00004116"/>
    </source>
</evidence>
<gene>
    <name evidence="8" type="ORF">K431DRAFT_284226</name>
</gene>
<dbReference type="GO" id="GO:0000329">
    <property type="term" value="C:fungal-type vacuole membrane"/>
    <property type="evidence" value="ECO:0007669"/>
    <property type="project" value="UniProtKB-ARBA"/>
</dbReference>
<dbReference type="EMBL" id="MU003784">
    <property type="protein sequence ID" value="KAF2722272.1"/>
    <property type="molecule type" value="Genomic_DNA"/>
</dbReference>
<comment type="caution">
    <text evidence="8">The sequence shown here is derived from an EMBL/GenBank/DDBJ whole genome shotgun (WGS) entry which is preliminary data.</text>
</comment>
<dbReference type="CDD" id="cd15858">
    <property type="entry name" value="SNARE_VAM7"/>
    <property type="match status" value="1"/>
</dbReference>
<protein>
    <submittedName>
        <fullName evidence="8">Phox-like protein</fullName>
    </submittedName>
</protein>
<keyword evidence="2" id="KW-0926">Vacuole</keyword>
<evidence type="ECO:0000313" key="9">
    <source>
        <dbReference type="Proteomes" id="UP000799441"/>
    </source>
</evidence>
<comment type="function">
    <text evidence="4">Essential for proper morphogenesis of the vacuole. May exist as structural reinforcement on the surface of the vacuolar membrane and be required for maintenance against rupture by osmotic pressure.</text>
</comment>
<dbReference type="SUPFAM" id="SSF58038">
    <property type="entry name" value="SNARE fusion complex"/>
    <property type="match status" value="1"/>
</dbReference>
<evidence type="ECO:0000259" key="7">
    <source>
        <dbReference type="PROSITE" id="PS50195"/>
    </source>
</evidence>
<dbReference type="GO" id="GO:0006886">
    <property type="term" value="P:intracellular protein transport"/>
    <property type="evidence" value="ECO:0007669"/>
    <property type="project" value="TreeGrafter"/>
</dbReference>
<dbReference type="CDD" id="cd06897">
    <property type="entry name" value="PX_SNARE"/>
    <property type="match status" value="1"/>
</dbReference>
<sequence length="386" mass="42102">MPPNLSLSIPTASTTTPSDGKPFTQYHIVLQLPLRKHEAKKRYNDFVALNDALTQQTGQPPPVALPGKSWLRRTVNSEALTEERRQGLEKYVRSIIESEDPRWRSSSVWRQFLDLPAGLSTINANGELSSASTSQSRRASVGGAITDPNDWLDVHRELKGQIQTARTQLKQREQATTAASQHSLSAEAKATLIRAASNISQLEEGLKRISAASRGDDAGWGSSKKLGDGEIRRRRDLLGAARKEVEGLEGLLRSMATRNAKSSSSTAAPSASSAAATTADKEALWKGTSAATPKPSGRVLGGPLKETEKTRELDNKGVLQLQKQVMQEQDEDVMELGKTVNKLRDMGILINEELGLQNEMLGLIDQDVDRVQGKVDVARARIKKIS</sequence>
<evidence type="ECO:0000256" key="4">
    <source>
        <dbReference type="ARBA" id="ARBA00054927"/>
    </source>
</evidence>
<dbReference type="InterPro" id="IPR045242">
    <property type="entry name" value="Syntaxin"/>
</dbReference>
<evidence type="ECO:0000256" key="2">
    <source>
        <dbReference type="ARBA" id="ARBA00022554"/>
    </source>
</evidence>
<dbReference type="GO" id="GO:0005484">
    <property type="term" value="F:SNAP receptor activity"/>
    <property type="evidence" value="ECO:0007669"/>
    <property type="project" value="TreeGrafter"/>
</dbReference>
<evidence type="ECO:0000259" key="6">
    <source>
        <dbReference type="PROSITE" id="PS50192"/>
    </source>
</evidence>
<dbReference type="SUPFAM" id="SSF64268">
    <property type="entry name" value="PX domain"/>
    <property type="match status" value="1"/>
</dbReference>
<feature type="domain" description="T-SNARE coiled-coil homology" evidence="6">
    <location>
        <begin position="323"/>
        <end position="385"/>
    </location>
</feature>
<feature type="compositionally biased region" description="Low complexity" evidence="5">
    <location>
        <begin position="129"/>
        <end position="140"/>
    </location>
</feature>